<dbReference type="EMBL" id="LR746496">
    <property type="protein sequence ID" value="CAA7602900.1"/>
    <property type="molecule type" value="Genomic_DNA"/>
</dbReference>
<evidence type="ECO:0000313" key="6">
    <source>
        <dbReference type="EMBL" id="CAA7602900.1"/>
    </source>
</evidence>
<feature type="domain" description="Periplasmic binding protein" evidence="5">
    <location>
        <begin position="43"/>
        <end position="295"/>
    </location>
</feature>
<dbReference type="Gene3D" id="3.40.50.2300">
    <property type="match status" value="2"/>
</dbReference>
<organism evidence="6">
    <name type="scientific">Acididesulfobacillus acetoxydans</name>
    <dbReference type="NCBI Taxonomy" id="1561005"/>
    <lineage>
        <taxon>Bacteria</taxon>
        <taxon>Bacillati</taxon>
        <taxon>Bacillota</taxon>
        <taxon>Clostridia</taxon>
        <taxon>Eubacteriales</taxon>
        <taxon>Peptococcaceae</taxon>
        <taxon>Acididesulfobacillus</taxon>
    </lineage>
</organism>
<comment type="similarity">
    <text evidence="2">Belongs to the bacterial solute-binding protein 2 family.</text>
</comment>
<dbReference type="GO" id="GO:0030246">
    <property type="term" value="F:carbohydrate binding"/>
    <property type="evidence" value="ECO:0007669"/>
    <property type="project" value="UniProtKB-ARBA"/>
</dbReference>
<dbReference type="PROSITE" id="PS51257">
    <property type="entry name" value="PROKAR_LIPOPROTEIN"/>
    <property type="match status" value="1"/>
</dbReference>
<evidence type="ECO:0000259" key="5">
    <source>
        <dbReference type="Pfam" id="PF13407"/>
    </source>
</evidence>
<protein>
    <submittedName>
        <fullName evidence="7">D-ribose-binding protein</fullName>
    </submittedName>
    <submittedName>
        <fullName evidence="6">Periplasmic binding protein domain</fullName>
    </submittedName>
</protein>
<keyword evidence="8" id="KW-1185">Reference proteome</keyword>
<accession>A0A8S0X6Z2</accession>
<reference evidence="6" key="2">
    <citation type="submission" date="2020-01" db="EMBL/GenBank/DDBJ databases">
        <authorList>
            <person name="Hornung B."/>
        </authorList>
    </citation>
    <scope>NUCLEOTIDE SEQUENCE</scope>
    <source>
        <strain evidence="6">PacBioINE</strain>
    </source>
</reference>
<feature type="chain" id="PRO_5035756350" evidence="4">
    <location>
        <begin position="25"/>
        <end position="317"/>
    </location>
</feature>
<dbReference type="RefSeq" id="WP_240986200.1">
    <property type="nucleotide sequence ID" value="NZ_CDGJ01000003.1"/>
</dbReference>
<keyword evidence="3 4" id="KW-0732">Signal</keyword>
<dbReference type="Proteomes" id="UP000836597">
    <property type="component" value="Chromosome"/>
</dbReference>
<evidence type="ECO:0000256" key="4">
    <source>
        <dbReference type="SAM" id="SignalP"/>
    </source>
</evidence>
<comment type="subcellular location">
    <subcellularLocation>
        <location evidence="1">Cell envelope</location>
    </subcellularLocation>
</comment>
<name>A0A8S0X6Z2_9FIRM</name>
<evidence type="ECO:0000256" key="3">
    <source>
        <dbReference type="ARBA" id="ARBA00022729"/>
    </source>
</evidence>
<dbReference type="Proteomes" id="UP001071230">
    <property type="component" value="Unassembled WGS sequence"/>
</dbReference>
<dbReference type="InterPro" id="IPR028082">
    <property type="entry name" value="Peripla_BP_I"/>
</dbReference>
<dbReference type="PANTHER" id="PTHR46847">
    <property type="entry name" value="D-ALLOSE-BINDING PERIPLASMIC PROTEIN-RELATED"/>
    <property type="match status" value="1"/>
</dbReference>
<feature type="signal peptide" evidence="4">
    <location>
        <begin position="1"/>
        <end position="24"/>
    </location>
</feature>
<dbReference type="EMBL" id="CDGJ01000003">
    <property type="protein sequence ID" value="CEJ05781.1"/>
    <property type="molecule type" value="Genomic_DNA"/>
</dbReference>
<evidence type="ECO:0000313" key="8">
    <source>
        <dbReference type="Proteomes" id="UP001071230"/>
    </source>
</evidence>
<dbReference type="PANTHER" id="PTHR46847:SF1">
    <property type="entry name" value="D-ALLOSE-BINDING PERIPLASMIC PROTEIN-RELATED"/>
    <property type="match status" value="1"/>
</dbReference>
<gene>
    <name evidence="7" type="ORF">DEACI_0201</name>
    <name evidence="6" type="ORF">DEACI_3723</name>
</gene>
<evidence type="ECO:0000256" key="2">
    <source>
        <dbReference type="ARBA" id="ARBA00007639"/>
    </source>
</evidence>
<evidence type="ECO:0000256" key="1">
    <source>
        <dbReference type="ARBA" id="ARBA00004196"/>
    </source>
</evidence>
<dbReference type="AlphaFoldDB" id="A0A8S0X6Z2"/>
<dbReference type="InterPro" id="IPR025997">
    <property type="entry name" value="SBP_2_dom"/>
</dbReference>
<dbReference type="SUPFAM" id="SSF53822">
    <property type="entry name" value="Periplasmic binding protein-like I"/>
    <property type="match status" value="1"/>
</dbReference>
<dbReference type="Pfam" id="PF13407">
    <property type="entry name" value="Peripla_BP_4"/>
    <property type="match status" value="1"/>
</dbReference>
<sequence>MKKWKIILGLGALTVGLVSGCGSAANNSSGGQTASQSKSSYTIGFAVSTINNPFFVAMENGVKQEAAKEGVKVIVDNGNNDPATQLNQVQDLIQQKVSAIILNPTDSQGLSSAVAAANKANVPVVTLDRSVTSGKVACFIASNSVQAGKMAADEIIKALKGQGKVVELQGIIGTSAERDREQGFDQEIATAKGIKVVAKQTANFDRSKALNVMQNILQANPDVKGVFAQNDEMALGALKAIQQSGKSGIAIVGIDGEKEAVNDVQQGLFYADIAQQPTQEGILGVQNAVKLAKGETVPATINSPLQLVEKGTSFSGF</sequence>
<dbReference type="GO" id="GO:0030313">
    <property type="term" value="C:cell envelope"/>
    <property type="evidence" value="ECO:0007669"/>
    <property type="project" value="UniProtKB-SubCell"/>
</dbReference>
<reference evidence="7" key="1">
    <citation type="submission" date="2014-11" db="EMBL/GenBank/DDBJ databases">
        <authorList>
            <person name="Hornung B.V."/>
        </authorList>
    </citation>
    <scope>NUCLEOTIDE SEQUENCE</scope>
    <source>
        <strain evidence="7">INE</strain>
    </source>
</reference>
<evidence type="ECO:0000313" key="7">
    <source>
        <dbReference type="EMBL" id="CEJ05781.1"/>
    </source>
</evidence>
<proteinExistence type="inferred from homology"/>
<dbReference type="KEGG" id="aacx:DEACI_3723"/>